<sequence>MKEKLFITFNINKKNLQISSILKTNNNFIKHQKDQVNTFENLEELNNFIYTYTHSLSNKEYNDLFINFIFEDNFFNKIYFQKQELSFTTYEEFLSKNKNSIVKNNNSWTLNSDIYKFKLTNNGTSKTYNQFPENTDYEYLNVFSSSLNVDRSEEIDKFFLKLVADLDEIKKKMSCSVRIVTASQVLASEYKNENTHYLLELNDEYISVNIVRNGVILYNEYINLPFQDILELIAKKFQIKTCEAKYRVKYILNEIISSSSTSYTFDEINLNIKKILLNIQKKLTDKVDETIIKLKDEFNLNEVKFVLNENKFNFLLSKILERKYAKLNFKVSVKEVEANQSLNLIKFIDHKVISLIKLIDEIGQNQSISSKTITTEIVVNKVIDKKSPGNIFWNFLSNIFGLKKVF</sequence>
<evidence type="ECO:0000313" key="1">
    <source>
        <dbReference type="EMBL" id="VEU68943.1"/>
    </source>
</evidence>
<reference evidence="1 2" key="1">
    <citation type="submission" date="2019-01" db="EMBL/GenBank/DDBJ databases">
        <authorList>
            <consortium name="Pathogen Informatics"/>
        </authorList>
    </citation>
    <scope>NUCLEOTIDE SEQUENCE [LARGE SCALE GENOMIC DNA]</scope>
    <source>
        <strain evidence="1 2">NCTC10146</strain>
    </source>
</reference>
<dbReference type="EMBL" id="LR215010">
    <property type="protein sequence ID" value="VEU68943.1"/>
    <property type="molecule type" value="Genomic_DNA"/>
</dbReference>
<dbReference type="Proteomes" id="UP000290495">
    <property type="component" value="Chromosome"/>
</dbReference>
<name>A0A449AQY8_9BACT</name>
<dbReference type="AlphaFoldDB" id="A0A449AQY8"/>
<organism evidence="1 2">
    <name type="scientific">Mycoplasmopsis canis</name>
    <dbReference type="NCBI Taxonomy" id="29555"/>
    <lineage>
        <taxon>Bacteria</taxon>
        <taxon>Bacillati</taxon>
        <taxon>Mycoplasmatota</taxon>
        <taxon>Mycoplasmoidales</taxon>
        <taxon>Metamycoplasmataceae</taxon>
        <taxon>Mycoplasmopsis</taxon>
    </lineage>
</organism>
<dbReference type="NCBIfam" id="NF045943">
    <property type="entry name" value="MAG3720_fam"/>
    <property type="match status" value="1"/>
</dbReference>
<accession>A0A449AQY8</accession>
<gene>
    <name evidence="1" type="ORF">NCTC10146_00406</name>
</gene>
<protein>
    <submittedName>
        <fullName evidence="1">Uncharacterized protein</fullName>
    </submittedName>
</protein>
<dbReference type="RefSeq" id="WP_004794888.1">
    <property type="nucleotide sequence ID" value="NZ_LR215010.1"/>
</dbReference>
<proteinExistence type="predicted"/>
<evidence type="ECO:0000313" key="2">
    <source>
        <dbReference type="Proteomes" id="UP000290495"/>
    </source>
</evidence>